<evidence type="ECO:0000256" key="2">
    <source>
        <dbReference type="ARBA" id="ARBA00001964"/>
    </source>
</evidence>
<dbReference type="InterPro" id="IPR029035">
    <property type="entry name" value="DHS-like_NAD/FAD-binding_dom"/>
</dbReference>
<sequence>MNTILTVSDYLIQQLYDHGVRHIFGVPGDYALSLFHKLHCSSLQIVNTCDEQGAGFAADAYARIKGMGVVCITYCVGGLKVANTTAQAFAEKSPVVVISGAPGTNERLRSPLLHHKVHDFDTQLKVYEQLTVASTVIDNPQTACREIDRVLNTAMRYKRPVYIELPRDMISVPVSPGYLPQRAPEPSNINALNEALREAKAIINAAKKPVIIAGIELHRFGLQDDLLQLIENTRIPVASTLLSKSVISEHHPRYLGVYGGAIGREDVMKYVESSDCLILLGTFMTDINLGIFTAHLDQGRSIYVTSEKISIRYHTYEDIHMEDFIRGLLKMNICCREVTDIPHPPPLQPIHPVSGKGITVQYLYQRLNSFIDKNTVVIADIGDAMFSAIDMTIHSKTEFLSPAYYASLGFAVPASLGVQMANSELRPLVLVGDGAFQMSGMELSTIARFHLNPIIVVLNNLGYGTERSMLDGPFNDVHLWKYSRIPEILGMGKGFDISTEDQLEEVLQAVHEYTEGFCILDVHLDPEDRSLAMRRMTSVLGKRVKSKPDK</sequence>
<evidence type="ECO:0000259" key="13">
    <source>
        <dbReference type="Pfam" id="PF02776"/>
    </source>
</evidence>
<comment type="cofactor">
    <cofactor evidence="2">
        <name>thiamine diphosphate</name>
        <dbReference type="ChEBI" id="CHEBI:58937"/>
    </cofactor>
</comment>
<feature type="domain" description="Thiamine pyrophosphate enzyme N-terminal TPP-binding" evidence="13">
    <location>
        <begin position="6"/>
        <end position="114"/>
    </location>
</feature>
<dbReference type="InterPro" id="IPR029061">
    <property type="entry name" value="THDP-binding"/>
</dbReference>
<dbReference type="GO" id="GO:0005829">
    <property type="term" value="C:cytosol"/>
    <property type="evidence" value="ECO:0007669"/>
    <property type="project" value="TreeGrafter"/>
</dbReference>
<dbReference type="CDD" id="cd07038">
    <property type="entry name" value="TPP_PYR_PDC_IPDC_like"/>
    <property type="match status" value="1"/>
</dbReference>
<gene>
    <name evidence="14" type="ORF">SCARUB_01756</name>
</gene>
<comment type="cofactor">
    <cofactor evidence="1">
        <name>a metal cation</name>
        <dbReference type="ChEBI" id="CHEBI:25213"/>
    </cofactor>
</comment>
<feature type="domain" description="Thiamine pyrophosphate enzyme TPP-binding" evidence="12">
    <location>
        <begin position="380"/>
        <end position="522"/>
    </location>
</feature>
<dbReference type="SUPFAM" id="SSF52518">
    <property type="entry name" value="Thiamin diphosphate-binding fold (THDP-binding)"/>
    <property type="match status" value="2"/>
</dbReference>
<name>A0A1E3XBY1_9BACT</name>
<keyword evidence="5" id="KW-0210">Decarboxylase</keyword>
<evidence type="ECO:0000256" key="1">
    <source>
        <dbReference type="ARBA" id="ARBA00001920"/>
    </source>
</evidence>
<dbReference type="InterPro" id="IPR012000">
    <property type="entry name" value="Thiamin_PyroP_enz_cen_dom"/>
</dbReference>
<feature type="binding site" evidence="9">
    <location>
        <position position="460"/>
    </location>
    <ligand>
        <name>Mg(2+)</name>
        <dbReference type="ChEBI" id="CHEBI:18420"/>
    </ligand>
</feature>
<dbReference type="Pfam" id="PF00205">
    <property type="entry name" value="TPP_enzyme_M"/>
    <property type="match status" value="1"/>
</dbReference>
<dbReference type="GO" id="GO:0030976">
    <property type="term" value="F:thiamine pyrophosphate binding"/>
    <property type="evidence" value="ECO:0007669"/>
    <property type="project" value="InterPro"/>
</dbReference>
<comment type="cofactor">
    <cofactor evidence="9">
        <name>Mg(2+)</name>
        <dbReference type="ChEBI" id="CHEBI:18420"/>
    </cofactor>
    <text evidence="9">Binds 1 Mg(2+) per subunit.</text>
</comment>
<dbReference type="InterPro" id="IPR012110">
    <property type="entry name" value="PDC/IPDC-like"/>
</dbReference>
<keyword evidence="14" id="KW-0670">Pyruvate</keyword>
<dbReference type="PANTHER" id="PTHR43452:SF30">
    <property type="entry name" value="PYRUVATE DECARBOXYLASE ISOZYME 1-RELATED"/>
    <property type="match status" value="1"/>
</dbReference>
<dbReference type="InterPro" id="IPR011766">
    <property type="entry name" value="TPP_enzyme_TPP-bd"/>
</dbReference>
<comment type="caution">
    <text evidence="14">The sequence shown here is derived from an EMBL/GenBank/DDBJ whole genome shotgun (WGS) entry which is preliminary data.</text>
</comment>
<dbReference type="Gene3D" id="3.40.50.970">
    <property type="match status" value="2"/>
</dbReference>
<evidence type="ECO:0000256" key="9">
    <source>
        <dbReference type="PIRSR" id="PIRSR036565-2"/>
    </source>
</evidence>
<comment type="similarity">
    <text evidence="3 10">Belongs to the TPP enzyme family.</text>
</comment>
<dbReference type="PANTHER" id="PTHR43452">
    <property type="entry name" value="PYRUVATE DECARBOXYLASE"/>
    <property type="match status" value="1"/>
</dbReference>
<evidence type="ECO:0000256" key="6">
    <source>
        <dbReference type="ARBA" id="ARBA00022842"/>
    </source>
</evidence>
<dbReference type="PIRSF" id="PIRSF036565">
    <property type="entry name" value="Pyruvt_ip_decrb"/>
    <property type="match status" value="1"/>
</dbReference>
<dbReference type="InterPro" id="IPR047213">
    <property type="entry name" value="TPP_PYR_PDC_IPDC-like"/>
</dbReference>
<dbReference type="InterPro" id="IPR047214">
    <property type="entry name" value="TPP_PDC_IPDC"/>
</dbReference>
<keyword evidence="4 9" id="KW-0479">Metal-binding</keyword>
<dbReference type="CDD" id="cd02005">
    <property type="entry name" value="TPP_PDC_IPDC"/>
    <property type="match status" value="1"/>
</dbReference>
<dbReference type="InterPro" id="IPR012001">
    <property type="entry name" value="Thiamin_PyroP_enz_TPP-bd_dom"/>
</dbReference>
<dbReference type="Gene3D" id="3.40.50.1220">
    <property type="entry name" value="TPP-binding domain"/>
    <property type="match status" value="1"/>
</dbReference>
<protein>
    <submittedName>
        <fullName evidence="14">Putative indole-3-pyruvate decarboxylase</fullName>
    </submittedName>
</protein>
<evidence type="ECO:0000256" key="3">
    <source>
        <dbReference type="ARBA" id="ARBA00007812"/>
    </source>
</evidence>
<dbReference type="PATRIC" id="fig|1872076.5.peg.2058"/>
<dbReference type="Pfam" id="PF02776">
    <property type="entry name" value="TPP_enzyme_N"/>
    <property type="match status" value="1"/>
</dbReference>
<dbReference type="GO" id="GO:0000949">
    <property type="term" value="P:aromatic amino acid family catabolic process to alcohol via Ehrlich pathway"/>
    <property type="evidence" value="ECO:0007669"/>
    <property type="project" value="TreeGrafter"/>
</dbReference>
<feature type="binding site" evidence="9">
    <location>
        <position position="433"/>
    </location>
    <ligand>
        <name>Mg(2+)</name>
        <dbReference type="ChEBI" id="CHEBI:18420"/>
    </ligand>
</feature>
<evidence type="ECO:0000256" key="7">
    <source>
        <dbReference type="ARBA" id="ARBA00023052"/>
    </source>
</evidence>
<feature type="binding site" evidence="9">
    <location>
        <position position="462"/>
    </location>
    <ligand>
        <name>Mg(2+)</name>
        <dbReference type="ChEBI" id="CHEBI:18420"/>
    </ligand>
</feature>
<reference evidence="14 15" key="1">
    <citation type="submission" date="2016-07" db="EMBL/GenBank/DDBJ databases">
        <title>Draft genome of Scalindua rubra, obtained from a brine-seawater interface in the Red Sea, sheds light on salt adaptation in anammox bacteria.</title>
        <authorList>
            <person name="Speth D.R."/>
            <person name="Lagkouvardos I."/>
            <person name="Wang Y."/>
            <person name="Qian P.-Y."/>
            <person name="Dutilh B.E."/>
            <person name="Jetten M.S."/>
        </authorList>
    </citation>
    <scope>NUCLEOTIDE SEQUENCE [LARGE SCALE GENOMIC DNA]</scope>
    <source>
        <strain evidence="14">BSI-1</strain>
    </source>
</reference>
<evidence type="ECO:0000256" key="5">
    <source>
        <dbReference type="ARBA" id="ARBA00022793"/>
    </source>
</evidence>
<dbReference type="Pfam" id="PF02775">
    <property type="entry name" value="TPP_enzyme_C"/>
    <property type="match status" value="1"/>
</dbReference>
<dbReference type="SUPFAM" id="SSF52467">
    <property type="entry name" value="DHS-like NAD/FAD-binding domain"/>
    <property type="match status" value="1"/>
</dbReference>
<dbReference type="EMBL" id="MAYW01000037">
    <property type="protein sequence ID" value="ODS33132.1"/>
    <property type="molecule type" value="Genomic_DNA"/>
</dbReference>
<evidence type="ECO:0000313" key="15">
    <source>
        <dbReference type="Proteomes" id="UP000094056"/>
    </source>
</evidence>
<evidence type="ECO:0000256" key="8">
    <source>
        <dbReference type="ARBA" id="ARBA00023239"/>
    </source>
</evidence>
<dbReference type="GO" id="GO:0004737">
    <property type="term" value="F:pyruvate decarboxylase activity"/>
    <property type="evidence" value="ECO:0007669"/>
    <property type="project" value="TreeGrafter"/>
</dbReference>
<evidence type="ECO:0000259" key="11">
    <source>
        <dbReference type="Pfam" id="PF00205"/>
    </source>
</evidence>
<dbReference type="Proteomes" id="UP000094056">
    <property type="component" value="Unassembled WGS sequence"/>
</dbReference>
<dbReference type="AlphaFoldDB" id="A0A1E3XBY1"/>
<evidence type="ECO:0000256" key="4">
    <source>
        <dbReference type="ARBA" id="ARBA00022723"/>
    </source>
</evidence>
<accession>A0A1E3XBY1</accession>
<organism evidence="14 15">
    <name type="scientific">Candidatus Scalindua rubra</name>
    <dbReference type="NCBI Taxonomy" id="1872076"/>
    <lineage>
        <taxon>Bacteria</taxon>
        <taxon>Pseudomonadati</taxon>
        <taxon>Planctomycetota</taxon>
        <taxon>Candidatus Brocadiia</taxon>
        <taxon>Candidatus Brocadiales</taxon>
        <taxon>Candidatus Scalinduaceae</taxon>
        <taxon>Candidatus Scalindua</taxon>
    </lineage>
</organism>
<keyword evidence="8" id="KW-0456">Lyase</keyword>
<feature type="domain" description="Thiamine pyrophosphate enzyme central" evidence="11">
    <location>
        <begin position="197"/>
        <end position="321"/>
    </location>
</feature>
<evidence type="ECO:0000256" key="10">
    <source>
        <dbReference type="RuleBase" id="RU362132"/>
    </source>
</evidence>
<dbReference type="GO" id="GO:0000287">
    <property type="term" value="F:magnesium ion binding"/>
    <property type="evidence" value="ECO:0007669"/>
    <property type="project" value="InterPro"/>
</dbReference>
<evidence type="ECO:0000259" key="12">
    <source>
        <dbReference type="Pfam" id="PF02775"/>
    </source>
</evidence>
<evidence type="ECO:0000313" key="14">
    <source>
        <dbReference type="EMBL" id="ODS33132.1"/>
    </source>
</evidence>
<keyword evidence="6 9" id="KW-0460">Magnesium</keyword>
<proteinExistence type="inferred from homology"/>
<keyword evidence="7 10" id="KW-0786">Thiamine pyrophosphate</keyword>